<keyword evidence="2" id="KW-1185">Reference proteome</keyword>
<sequence>MPVVLEDWISQSINLKKICQTIRGSEISSRTWFDWERIAGAVYAQGFKVSARKYTQEQTKMLLCLAWHRKQYPKKKVTYRSLRDYYQANEFLLEEVFSKFCDQVNSGEAFVADEVKTVPKQIALSEVKKCCDRIMNREISRNCWASWKQYLGIPKYERYVDEGKAALLTYMACWRHDHPTKKFPSVTQMLVMMRHWSRRAMSIQTASSAKMWHRWQMSGCKGRELHLYLAACGYRVSPRTLYKWGDFSKRRHYSVSELGQWKQKASQRRTA</sequence>
<comment type="caution">
    <text evidence="1">The sequence shown here is derived from an EMBL/GenBank/DDBJ whole genome shotgun (WGS) entry which is preliminary data.</text>
</comment>
<evidence type="ECO:0000313" key="1">
    <source>
        <dbReference type="EMBL" id="MBD2505601.1"/>
    </source>
</evidence>
<dbReference type="RefSeq" id="WP_190480559.1">
    <property type="nucleotide sequence ID" value="NZ_JACJSG010000102.1"/>
</dbReference>
<dbReference type="EMBL" id="JACJSG010000102">
    <property type="protein sequence ID" value="MBD2505601.1"/>
    <property type="molecule type" value="Genomic_DNA"/>
</dbReference>
<gene>
    <name evidence="1" type="ORF">H6G83_34270</name>
</gene>
<accession>A0ABR8DG59</accession>
<organism evidence="1 2">
    <name type="scientific">Anabaena azotica FACHB-119</name>
    <dbReference type="NCBI Taxonomy" id="947527"/>
    <lineage>
        <taxon>Bacteria</taxon>
        <taxon>Bacillati</taxon>
        <taxon>Cyanobacteriota</taxon>
        <taxon>Cyanophyceae</taxon>
        <taxon>Nostocales</taxon>
        <taxon>Nostocaceae</taxon>
        <taxon>Anabaena</taxon>
        <taxon>Anabaena azotica</taxon>
    </lineage>
</organism>
<reference evidence="1 2" key="1">
    <citation type="journal article" date="2020" name="ISME J.">
        <title>Comparative genomics reveals insights into cyanobacterial evolution and habitat adaptation.</title>
        <authorList>
            <person name="Chen M.Y."/>
            <person name="Teng W.K."/>
            <person name="Zhao L."/>
            <person name="Hu C.X."/>
            <person name="Zhou Y.K."/>
            <person name="Han B.P."/>
            <person name="Song L.R."/>
            <person name="Shu W.S."/>
        </authorList>
    </citation>
    <scope>NUCLEOTIDE SEQUENCE [LARGE SCALE GENOMIC DNA]</scope>
    <source>
        <strain evidence="1 2">FACHB-119</strain>
    </source>
</reference>
<name>A0ABR8DG59_9NOST</name>
<proteinExistence type="predicted"/>
<protein>
    <submittedName>
        <fullName evidence="1">Uncharacterized protein</fullName>
    </submittedName>
</protein>
<evidence type="ECO:0000313" key="2">
    <source>
        <dbReference type="Proteomes" id="UP000661112"/>
    </source>
</evidence>
<dbReference type="Proteomes" id="UP000661112">
    <property type="component" value="Unassembled WGS sequence"/>
</dbReference>